<gene>
    <name evidence="1" type="ORF">FHS12_000816</name>
</gene>
<organism evidence="1 2">
    <name type="scientific">Nocardioides albus</name>
    <dbReference type="NCBI Taxonomy" id="1841"/>
    <lineage>
        <taxon>Bacteria</taxon>
        <taxon>Bacillati</taxon>
        <taxon>Actinomycetota</taxon>
        <taxon>Actinomycetes</taxon>
        <taxon>Propionibacteriales</taxon>
        <taxon>Nocardioidaceae</taxon>
        <taxon>Nocardioides</taxon>
    </lineage>
</organism>
<evidence type="ECO:0000313" key="1">
    <source>
        <dbReference type="EMBL" id="MBB3087883.1"/>
    </source>
</evidence>
<reference evidence="1 2" key="1">
    <citation type="submission" date="2020-08" db="EMBL/GenBank/DDBJ databases">
        <title>Genomic Encyclopedia of Type Strains, Phase III (KMG-III): the genomes of soil and plant-associated and newly described type strains.</title>
        <authorList>
            <person name="Whitman W."/>
        </authorList>
    </citation>
    <scope>NUCLEOTIDE SEQUENCE [LARGE SCALE GENOMIC DNA]</scope>
    <source>
        <strain evidence="1 2">CECT 3302</strain>
    </source>
</reference>
<dbReference type="InterPro" id="IPR010843">
    <property type="entry name" value="Uncharacterised_AroM"/>
</dbReference>
<name>A0A7W5A1E0_9ACTN</name>
<evidence type="ECO:0000313" key="2">
    <source>
        <dbReference type="Proteomes" id="UP000577707"/>
    </source>
</evidence>
<dbReference type="RefSeq" id="WP_183542504.1">
    <property type="nucleotide sequence ID" value="NZ_BMQT01000004.1"/>
</dbReference>
<accession>A0A7W5A1E0</accession>
<proteinExistence type="predicted"/>
<dbReference type="Pfam" id="PF07302">
    <property type="entry name" value="AroM"/>
    <property type="match status" value="1"/>
</dbReference>
<dbReference type="AlphaFoldDB" id="A0A7W5A1E0"/>
<dbReference type="Proteomes" id="UP000577707">
    <property type="component" value="Unassembled WGS sequence"/>
</dbReference>
<comment type="caution">
    <text evidence="1">The sequence shown here is derived from an EMBL/GenBank/DDBJ whole genome shotgun (WGS) entry which is preliminary data.</text>
</comment>
<dbReference type="EMBL" id="JACHXG010000002">
    <property type="protein sequence ID" value="MBB3087883.1"/>
    <property type="molecule type" value="Genomic_DNA"/>
</dbReference>
<sequence length="229" mass="24271">MVTDIDLALLTIGQAPRPDLSASTRAVLPARTRVEEFGVLDGLSRVEVEKSFGAREGGPVLVTRLQDGGTVTLDPVRIEEGLQRCIERLEGEGVRNIAVLCTGEFPTLRVGDAWLLEPDRVITTAIPTLVRDATVGVLVPLVDQIPEAREKWSVLDGEVHFAAASPFDEGYEQLVAAAEGLMSVGARALVLDCMAYGEGHHAALRAAGVTVAVLVSGQVFAHALAPFVA</sequence>
<keyword evidence="2" id="KW-1185">Reference proteome</keyword>
<protein>
    <submittedName>
        <fullName evidence="1">Protein AroM</fullName>
    </submittedName>
</protein>